<accession>A0AA47MLJ6</accession>
<evidence type="ECO:0000313" key="3">
    <source>
        <dbReference type="Proteomes" id="UP001174136"/>
    </source>
</evidence>
<name>A0AA47MLJ6_MERPO</name>
<proteinExistence type="predicted"/>
<keyword evidence="1" id="KW-0812">Transmembrane</keyword>
<feature type="transmembrane region" description="Helical" evidence="1">
    <location>
        <begin position="6"/>
        <end position="24"/>
    </location>
</feature>
<reference evidence="2" key="1">
    <citation type="journal article" date="2023" name="Front. Mar. Sci.">
        <title>A new Merluccius polli reference genome to investigate the effects of global change in West African waters.</title>
        <authorList>
            <person name="Mateo J.L."/>
            <person name="Blanco-Fernandez C."/>
            <person name="Garcia-Vazquez E."/>
            <person name="Machado-Schiaffino G."/>
        </authorList>
    </citation>
    <scope>NUCLEOTIDE SEQUENCE</scope>
    <source>
        <strain evidence="2">C29</strain>
        <tissue evidence="2">Fin</tissue>
    </source>
</reference>
<dbReference type="Proteomes" id="UP001174136">
    <property type="component" value="Unassembled WGS sequence"/>
</dbReference>
<comment type="caution">
    <text evidence="2">The sequence shown here is derived from an EMBL/GenBank/DDBJ whole genome shotgun (WGS) entry which is preliminary data.</text>
</comment>
<evidence type="ECO:0000313" key="2">
    <source>
        <dbReference type="EMBL" id="KAK0142300.1"/>
    </source>
</evidence>
<keyword evidence="1" id="KW-1133">Transmembrane helix</keyword>
<keyword evidence="1" id="KW-0472">Membrane</keyword>
<evidence type="ECO:0000256" key="1">
    <source>
        <dbReference type="SAM" id="Phobius"/>
    </source>
</evidence>
<protein>
    <submittedName>
        <fullName evidence="2">Uncharacterized protein</fullName>
    </submittedName>
</protein>
<keyword evidence="3" id="KW-1185">Reference proteome</keyword>
<sequence>MEDGTFVAFCHFLADVFSLFSLLLQRNYYPTSGEGATESATAKAVRCFNIFNHDSWPEDQDELVDHGADDLTFLLDHFSHILTR</sequence>
<dbReference type="EMBL" id="JAOPHQ010003700">
    <property type="protein sequence ID" value="KAK0142300.1"/>
    <property type="molecule type" value="Genomic_DNA"/>
</dbReference>
<gene>
    <name evidence="2" type="ORF">N1851_020034</name>
</gene>
<dbReference type="AlphaFoldDB" id="A0AA47MLJ6"/>
<organism evidence="2 3">
    <name type="scientific">Merluccius polli</name>
    <name type="common">Benguela hake</name>
    <name type="synonym">Merluccius cadenati</name>
    <dbReference type="NCBI Taxonomy" id="89951"/>
    <lineage>
        <taxon>Eukaryota</taxon>
        <taxon>Metazoa</taxon>
        <taxon>Chordata</taxon>
        <taxon>Craniata</taxon>
        <taxon>Vertebrata</taxon>
        <taxon>Euteleostomi</taxon>
        <taxon>Actinopterygii</taxon>
        <taxon>Neopterygii</taxon>
        <taxon>Teleostei</taxon>
        <taxon>Neoteleostei</taxon>
        <taxon>Acanthomorphata</taxon>
        <taxon>Zeiogadaria</taxon>
        <taxon>Gadariae</taxon>
        <taxon>Gadiformes</taxon>
        <taxon>Gadoidei</taxon>
        <taxon>Merlucciidae</taxon>
        <taxon>Merluccius</taxon>
    </lineage>
</organism>